<evidence type="ECO:0000313" key="1">
    <source>
        <dbReference type="EMBL" id="MDQ8193586.1"/>
    </source>
</evidence>
<dbReference type="Proteomes" id="UP001243717">
    <property type="component" value="Unassembled WGS sequence"/>
</dbReference>
<accession>A0ABU1AFJ1</accession>
<comment type="caution">
    <text evidence="1">The sequence shown here is derived from an EMBL/GenBank/DDBJ whole genome shotgun (WGS) entry which is preliminary data.</text>
</comment>
<sequence>MPVNAQRAGGARDQQSVRVMDRIDAQEGAQRLEAFRQQRLEGDFCFDFELAHKPRRARTVRYQGRMWGTWNEVGPITRFSVQPAEGDAEAVVELIIQNGEHPQVWMRRSQQAAFELLQGVALFEPILPGLLYSPFDLQMPFVYWDDFIYEGPTLVGATRVAQQFLMQPPEASASAERGIVGVRVGLDDTYNALWRIEVIGADGEATSRFAVESFQKVQEQYIVKRITLTDYPSKDRTTFDVKAAAVGVALDRYLFAPESTRSVDELRPLRMEDL</sequence>
<evidence type="ECO:0000313" key="2">
    <source>
        <dbReference type="Proteomes" id="UP001243717"/>
    </source>
</evidence>
<dbReference type="Gene3D" id="2.50.20.10">
    <property type="entry name" value="Lipoprotein localisation LolA/LolB/LppX"/>
    <property type="match status" value="1"/>
</dbReference>
<proteinExistence type="predicted"/>
<reference evidence="1 2" key="1">
    <citation type="submission" date="2023-04" db="EMBL/GenBank/DDBJ databases">
        <title>A novel bacteria isolated from coastal sediment.</title>
        <authorList>
            <person name="Liu X.-J."/>
            <person name="Du Z.-J."/>
        </authorList>
    </citation>
    <scope>NUCLEOTIDE SEQUENCE [LARGE SCALE GENOMIC DNA]</scope>
    <source>
        <strain evidence="1 2">SDUM461004</strain>
    </source>
</reference>
<protein>
    <submittedName>
        <fullName evidence="1">Uncharacterized protein</fullName>
    </submittedName>
</protein>
<name>A0ABU1AFJ1_9BACT</name>
<gene>
    <name evidence="1" type="ORF">QEH59_04070</name>
</gene>
<organism evidence="1 2">
    <name type="scientific">Thalassobacterium sedimentorum</name>
    <dbReference type="NCBI Taxonomy" id="3041258"/>
    <lineage>
        <taxon>Bacteria</taxon>
        <taxon>Pseudomonadati</taxon>
        <taxon>Verrucomicrobiota</taxon>
        <taxon>Opitutia</taxon>
        <taxon>Puniceicoccales</taxon>
        <taxon>Coraliomargaritaceae</taxon>
        <taxon>Thalassobacterium</taxon>
    </lineage>
</organism>
<dbReference type="EMBL" id="JARXIC010000004">
    <property type="protein sequence ID" value="MDQ8193586.1"/>
    <property type="molecule type" value="Genomic_DNA"/>
</dbReference>
<keyword evidence="2" id="KW-1185">Reference proteome</keyword>